<feature type="compositionally biased region" description="Low complexity" evidence="18">
    <location>
        <begin position="436"/>
        <end position="445"/>
    </location>
</feature>
<dbReference type="InterPro" id="IPR013083">
    <property type="entry name" value="Znf_RING/FYVE/PHD"/>
</dbReference>
<feature type="domain" description="FYVE-type" evidence="20">
    <location>
        <begin position="217"/>
        <end position="304"/>
    </location>
</feature>
<dbReference type="SMART" id="SM00064">
    <property type="entry name" value="FYVE"/>
    <property type="match status" value="1"/>
</dbReference>
<feature type="compositionally biased region" description="Low complexity" evidence="18">
    <location>
        <begin position="11"/>
        <end position="23"/>
    </location>
</feature>
<keyword evidence="12" id="KW-0833">Ubl conjugation pathway</keyword>
<feature type="compositionally biased region" description="Low complexity" evidence="18">
    <location>
        <begin position="134"/>
        <end position="157"/>
    </location>
</feature>
<evidence type="ECO:0000256" key="13">
    <source>
        <dbReference type="ARBA" id="ARBA00022833"/>
    </source>
</evidence>
<organism evidence="21 22">
    <name type="scientific">Sporothrix bragantina</name>
    <dbReference type="NCBI Taxonomy" id="671064"/>
    <lineage>
        <taxon>Eukaryota</taxon>
        <taxon>Fungi</taxon>
        <taxon>Dikarya</taxon>
        <taxon>Ascomycota</taxon>
        <taxon>Pezizomycotina</taxon>
        <taxon>Sordariomycetes</taxon>
        <taxon>Sordariomycetidae</taxon>
        <taxon>Ophiostomatales</taxon>
        <taxon>Ophiostomataceae</taxon>
        <taxon>Sporothrix</taxon>
    </lineage>
</organism>
<evidence type="ECO:0000256" key="12">
    <source>
        <dbReference type="ARBA" id="ARBA00022786"/>
    </source>
</evidence>
<evidence type="ECO:0000256" key="8">
    <source>
        <dbReference type="ARBA" id="ARBA00022707"/>
    </source>
</evidence>
<evidence type="ECO:0000256" key="4">
    <source>
        <dbReference type="ARBA" id="ARBA00004371"/>
    </source>
</evidence>
<feature type="compositionally biased region" description="Low complexity" evidence="18">
    <location>
        <begin position="338"/>
        <end position="349"/>
    </location>
</feature>
<evidence type="ECO:0000256" key="7">
    <source>
        <dbReference type="ARBA" id="ARBA00022679"/>
    </source>
</evidence>
<evidence type="ECO:0000256" key="2">
    <source>
        <dbReference type="ARBA" id="ARBA00004170"/>
    </source>
</evidence>
<evidence type="ECO:0000256" key="11">
    <source>
        <dbReference type="ARBA" id="ARBA00022771"/>
    </source>
</evidence>
<keyword evidence="7" id="KW-0808">Transferase</keyword>
<dbReference type="EMBL" id="CAWUHC010000108">
    <property type="protein sequence ID" value="CAK7232760.1"/>
    <property type="molecule type" value="Genomic_DNA"/>
</dbReference>
<comment type="subcellular location">
    <subcellularLocation>
        <location evidence="3">Endosome</location>
    </subcellularLocation>
    <subcellularLocation>
        <location evidence="4">Lysosome</location>
    </subcellularLocation>
    <subcellularLocation>
        <location evidence="2">Membrane</location>
        <topology evidence="2">Peripheral membrane protein</topology>
    </subcellularLocation>
</comment>
<dbReference type="SUPFAM" id="SSF57850">
    <property type="entry name" value="RING/U-box"/>
    <property type="match status" value="1"/>
</dbReference>
<dbReference type="CDD" id="cd16489">
    <property type="entry name" value="mRING-CH-C4HC2H_ZNRF"/>
    <property type="match status" value="1"/>
</dbReference>
<dbReference type="PROSITE" id="PS50178">
    <property type="entry name" value="ZF_FYVE"/>
    <property type="match status" value="1"/>
</dbReference>
<dbReference type="Pfam" id="PF13639">
    <property type="entry name" value="zf-RING_2"/>
    <property type="match status" value="1"/>
</dbReference>
<gene>
    <name evidence="21" type="ORF">SBRCBS47491_008379</name>
</gene>
<feature type="region of interest" description="Disordered" evidence="18">
    <location>
        <begin position="507"/>
        <end position="548"/>
    </location>
</feature>
<protein>
    <recommendedName>
        <fullName evidence="6">RING-type E3 ubiquitin transferase</fullName>
        <ecNumber evidence="6">2.3.2.27</ecNumber>
    </recommendedName>
</protein>
<feature type="compositionally biased region" description="Pro residues" evidence="18">
    <location>
        <begin position="178"/>
        <end position="195"/>
    </location>
</feature>
<feature type="compositionally biased region" description="Low complexity" evidence="18">
    <location>
        <begin position="36"/>
        <end position="47"/>
    </location>
</feature>
<feature type="compositionally biased region" description="Polar residues" evidence="18">
    <location>
        <begin position="419"/>
        <end position="435"/>
    </location>
</feature>
<feature type="region of interest" description="Disordered" evidence="18">
    <location>
        <begin position="306"/>
        <end position="354"/>
    </location>
</feature>
<keyword evidence="8" id="KW-0519">Myristate</keyword>
<dbReference type="Pfam" id="PF01363">
    <property type="entry name" value="FYVE"/>
    <property type="match status" value="1"/>
</dbReference>
<accession>A0ABP0CP37</accession>
<evidence type="ECO:0000256" key="16">
    <source>
        <dbReference type="ARBA" id="ARBA00023288"/>
    </source>
</evidence>
<dbReference type="InterPro" id="IPR011011">
    <property type="entry name" value="Znf_FYVE_PHD"/>
</dbReference>
<feature type="region of interest" description="Disordered" evidence="18">
    <location>
        <begin position="1"/>
        <end position="209"/>
    </location>
</feature>
<evidence type="ECO:0000259" key="20">
    <source>
        <dbReference type="PROSITE" id="PS50178"/>
    </source>
</evidence>
<evidence type="ECO:0000313" key="21">
    <source>
        <dbReference type="EMBL" id="CAK7232760.1"/>
    </source>
</evidence>
<name>A0ABP0CP37_9PEZI</name>
<comment type="caution">
    <text evidence="21">The sequence shown here is derived from an EMBL/GenBank/DDBJ whole genome shotgun (WGS) entry which is preliminary data.</text>
</comment>
<feature type="domain" description="RING-type" evidence="19">
    <location>
        <begin position="568"/>
        <end position="610"/>
    </location>
</feature>
<evidence type="ECO:0000256" key="9">
    <source>
        <dbReference type="ARBA" id="ARBA00022723"/>
    </source>
</evidence>
<feature type="compositionally biased region" description="Basic residues" evidence="18">
    <location>
        <begin position="446"/>
        <end position="458"/>
    </location>
</feature>
<dbReference type="InterPro" id="IPR051878">
    <property type="entry name" value="ZNRF_ubiq-protein_ligase"/>
</dbReference>
<evidence type="ECO:0000256" key="18">
    <source>
        <dbReference type="SAM" id="MobiDB-lite"/>
    </source>
</evidence>
<keyword evidence="22" id="KW-1185">Reference proteome</keyword>
<evidence type="ECO:0000256" key="5">
    <source>
        <dbReference type="ARBA" id="ARBA00004906"/>
    </source>
</evidence>
<sequence length="616" mass="65507">MEPEQPRETEASAAPESAPVTAPDTEASSPPPTTQDPPTSTSPISSPVLAIISTSPSLERRVYTPPAYTPVPTPDPIVTLADLTLSRRSSNNRYRAPLPPLPPVTADWQQQQQQQQQQQSEGSLPPLPPNGTVTGSSSTGTSTGTSTATSTSAQQSQPQNRRSSVQNETRRLSRADAPLPPAPPAPRPPPPPSPPQTQSQSSRQRQHEFVLPRWQPDSEVTYCPICFQQFSIFVRKHHCRKCGRVVCNSCSPHRITIPYPYIVQPPGAQPYQLQASGNGLTGDVSSLGGGERVRLCNPCVPDPNTAPPASATRAAATAASAGNTPNRYHSRSVSSVHNGSNQTTSSSNTFIPPPTISGQGFFGAAISPANSTFATASGPVVTPASAGQSHARHNRLSLQLPTSPQAAFTMAMRAAHAQSEMQANSQPYGSNAGANSSSTIASSSTSHRHRHHHSHSHRAPAPQIAEEDECPVCRRELPRRSLPNFEALREAHITECIVTQSQYMGGGSSSANTLSAPAPSTSLPTSPGEASTAAALASAAGAPPPPPRRTGMFPYRATEKDCVDDAECTICLEEFEVGVGMARLECFCRFHERCILAWFVKHPGCCPVHQHDSFGY</sequence>
<keyword evidence="11 17" id="KW-0863">Zinc-finger</keyword>
<keyword evidence="15" id="KW-0458">Lysosome</keyword>
<dbReference type="InterPro" id="IPR001841">
    <property type="entry name" value="Znf_RING"/>
</dbReference>
<reference evidence="21 22" key="1">
    <citation type="submission" date="2024-01" db="EMBL/GenBank/DDBJ databases">
        <authorList>
            <person name="Allen C."/>
            <person name="Tagirdzhanova G."/>
        </authorList>
    </citation>
    <scope>NUCLEOTIDE SEQUENCE [LARGE SCALE GENOMIC DNA]</scope>
</reference>
<comment type="catalytic activity">
    <reaction evidence="1">
        <text>S-ubiquitinyl-[E2 ubiquitin-conjugating enzyme]-L-cysteine + [acceptor protein]-L-lysine = [E2 ubiquitin-conjugating enzyme]-L-cysteine + N(6)-ubiquitinyl-[acceptor protein]-L-lysine.</text>
        <dbReference type="EC" id="2.3.2.27"/>
    </reaction>
</comment>
<dbReference type="PANTHER" id="PTHR46661">
    <property type="entry name" value="E3 UBIQUITIN-PROTEIN LIGASE ZNRF1-LIKE PROTEIN"/>
    <property type="match status" value="1"/>
</dbReference>
<comment type="pathway">
    <text evidence="5">Protein modification; protein ubiquitination.</text>
</comment>
<evidence type="ECO:0000256" key="14">
    <source>
        <dbReference type="ARBA" id="ARBA00023136"/>
    </source>
</evidence>
<evidence type="ECO:0000259" key="19">
    <source>
        <dbReference type="PROSITE" id="PS50089"/>
    </source>
</evidence>
<keyword evidence="14" id="KW-0472">Membrane</keyword>
<dbReference type="InterPro" id="IPR000306">
    <property type="entry name" value="Znf_FYVE"/>
</dbReference>
<feature type="compositionally biased region" description="Polar residues" evidence="18">
    <location>
        <begin position="158"/>
        <end position="167"/>
    </location>
</feature>
<feature type="compositionally biased region" description="Low complexity" evidence="18">
    <location>
        <begin position="307"/>
        <end position="326"/>
    </location>
</feature>
<keyword evidence="16" id="KW-0449">Lipoprotein</keyword>
<dbReference type="EC" id="2.3.2.27" evidence="6"/>
<evidence type="ECO:0000256" key="17">
    <source>
        <dbReference type="PROSITE-ProRule" id="PRU00175"/>
    </source>
</evidence>
<evidence type="ECO:0000256" key="15">
    <source>
        <dbReference type="ARBA" id="ARBA00023228"/>
    </source>
</evidence>
<dbReference type="PROSITE" id="PS50089">
    <property type="entry name" value="ZF_RING_2"/>
    <property type="match status" value="1"/>
</dbReference>
<feature type="compositionally biased region" description="Basic and acidic residues" evidence="18">
    <location>
        <begin position="1"/>
        <end position="10"/>
    </location>
</feature>
<keyword evidence="10" id="KW-0967">Endosome</keyword>
<feature type="compositionally biased region" description="Low complexity" evidence="18">
    <location>
        <begin position="109"/>
        <end position="119"/>
    </location>
</feature>
<evidence type="ECO:0000256" key="3">
    <source>
        <dbReference type="ARBA" id="ARBA00004177"/>
    </source>
</evidence>
<dbReference type="PANTHER" id="PTHR46661:SF4">
    <property type="entry name" value="RING-TYPE DOMAIN-CONTAINING PROTEIN"/>
    <property type="match status" value="1"/>
</dbReference>
<feature type="region of interest" description="Disordered" evidence="18">
    <location>
        <begin position="411"/>
        <end position="464"/>
    </location>
</feature>
<keyword evidence="13" id="KW-0862">Zinc</keyword>
<dbReference type="Proteomes" id="UP001642406">
    <property type="component" value="Unassembled WGS sequence"/>
</dbReference>
<dbReference type="Gene3D" id="3.30.40.10">
    <property type="entry name" value="Zinc/RING finger domain, C3HC4 (zinc finger)"/>
    <property type="match status" value="2"/>
</dbReference>
<dbReference type="SUPFAM" id="SSF57903">
    <property type="entry name" value="FYVE/PHD zinc finger"/>
    <property type="match status" value="1"/>
</dbReference>
<evidence type="ECO:0000313" key="22">
    <source>
        <dbReference type="Proteomes" id="UP001642406"/>
    </source>
</evidence>
<proteinExistence type="predicted"/>
<evidence type="ECO:0000256" key="1">
    <source>
        <dbReference type="ARBA" id="ARBA00000900"/>
    </source>
</evidence>
<evidence type="ECO:0000256" key="6">
    <source>
        <dbReference type="ARBA" id="ARBA00012483"/>
    </source>
</evidence>
<evidence type="ECO:0000256" key="10">
    <source>
        <dbReference type="ARBA" id="ARBA00022753"/>
    </source>
</evidence>
<dbReference type="InterPro" id="IPR017455">
    <property type="entry name" value="Znf_FYVE-rel"/>
</dbReference>
<feature type="compositionally biased region" description="Low complexity" evidence="18">
    <location>
        <begin position="513"/>
        <end position="541"/>
    </location>
</feature>
<keyword evidence="9" id="KW-0479">Metal-binding</keyword>